<comment type="caution">
    <text evidence="7">The sequence shown here is derived from an EMBL/GenBank/DDBJ whole genome shotgun (WGS) entry which is preliminary data.</text>
</comment>
<dbReference type="PANTHER" id="PTHR30618:SF15">
    <property type="entry name" value="NICOTINAMIDE RIBOSIDE TRANSPORTER 1-RELATED"/>
    <property type="match status" value="1"/>
</dbReference>
<gene>
    <name evidence="7" type="ORF">BHE90_000987</name>
</gene>
<comment type="subcellular location">
    <subcellularLocation>
        <location evidence="1">Membrane</location>
        <topology evidence="1">Multi-pass membrane protein</topology>
    </subcellularLocation>
</comment>
<dbReference type="EMBL" id="MIKF01000007">
    <property type="protein sequence ID" value="RTE84472.1"/>
    <property type="molecule type" value="Genomic_DNA"/>
</dbReference>
<keyword evidence="3 6" id="KW-0812">Transmembrane</keyword>
<feature type="transmembrane region" description="Helical" evidence="6">
    <location>
        <begin position="253"/>
        <end position="272"/>
    </location>
</feature>
<feature type="transmembrane region" description="Helical" evidence="6">
    <location>
        <begin position="344"/>
        <end position="365"/>
    </location>
</feature>
<feature type="transmembrane region" description="Helical" evidence="6">
    <location>
        <begin position="77"/>
        <end position="100"/>
    </location>
</feature>
<dbReference type="Proteomes" id="UP000287124">
    <property type="component" value="Unassembled WGS sequence"/>
</dbReference>
<comment type="similarity">
    <text evidence="2">Belongs to the purine-cytosine permease (2.A.39) family.</text>
</comment>
<dbReference type="AlphaFoldDB" id="A0A430M920"/>
<dbReference type="GO" id="GO:0005886">
    <property type="term" value="C:plasma membrane"/>
    <property type="evidence" value="ECO:0007669"/>
    <property type="project" value="TreeGrafter"/>
</dbReference>
<feature type="transmembrane region" description="Helical" evidence="6">
    <location>
        <begin position="409"/>
        <end position="433"/>
    </location>
</feature>
<dbReference type="GO" id="GO:0015205">
    <property type="term" value="F:nucleobase transmembrane transporter activity"/>
    <property type="evidence" value="ECO:0007669"/>
    <property type="project" value="TreeGrafter"/>
</dbReference>
<reference evidence="7 8" key="1">
    <citation type="submission" date="2017-06" db="EMBL/GenBank/DDBJ databases">
        <title>Comparative genomic analysis of Ambrosia Fusariam Clade fungi.</title>
        <authorList>
            <person name="Stajich J.E."/>
            <person name="Carrillo J."/>
            <person name="Kijimoto T."/>
            <person name="Eskalen A."/>
            <person name="O'Donnell K."/>
            <person name="Kasson M."/>
        </authorList>
    </citation>
    <scope>NUCLEOTIDE SEQUENCE [LARGE SCALE GENOMIC DNA]</scope>
    <source>
        <strain evidence="7 8">UCR1854</strain>
    </source>
</reference>
<sequence length="559" mass="61256">MAIDWEKYKRKLECPKDDEANYDNTQWCNRDLIPIPPERQTYGQWSYVGYWTVSGSCVSAWTTGSTLLEFGLSPQQAIGCVILGAVLTGLLAVACGWMGAHHHIGFTVSSRFSWGMRGSYSHLTIAIDADISESIVPVILRVFVSCIWFGIQAFWGGQATRVLIGAIIPAFANMKNYFAESSHLETKDFIGLIIWMFVFVPFVLVKPEKLQIPFVICFVLFCGTCTGLLIWAVSQAGGSGSMFHQPGTAPNVGWAFLFGITSILGAWGAGTLGQSDWTRYARTPNAPILSQLVASPLTITVTAIIGIVVTSAARDVMGGDIVWSPIMLLGEIQNYYNNSSGVRAAVFFASLGLVASQLSISVVLNSVSCGMDMAGLWPRYINIRRGGYIMAIIGIAVQPWQLLTTGTKFLQVLSGFGIFMAPATGIMLADYLVVRRQKLKLNDLYIGDASSIYWYQAGLNWRAPVVFIMAMWPFIPGLVGTVNAYDGAQYQSWIRLYNLTFLVGVFWSFGLFWGLNILFPVRGLGEETPFEGGDIVVLGVETPDRVSETIEVGKSKAEV</sequence>
<evidence type="ECO:0000313" key="7">
    <source>
        <dbReference type="EMBL" id="RTE84472.1"/>
    </source>
</evidence>
<feature type="transmembrane region" description="Helical" evidence="6">
    <location>
        <begin position="453"/>
        <end position="475"/>
    </location>
</feature>
<evidence type="ECO:0008006" key="9">
    <source>
        <dbReference type="Google" id="ProtNLM"/>
    </source>
</evidence>
<proteinExistence type="inferred from homology"/>
<accession>A0A430M920</accession>
<evidence type="ECO:0000256" key="4">
    <source>
        <dbReference type="ARBA" id="ARBA00022989"/>
    </source>
</evidence>
<evidence type="ECO:0000313" key="8">
    <source>
        <dbReference type="Proteomes" id="UP000287124"/>
    </source>
</evidence>
<evidence type="ECO:0000256" key="6">
    <source>
        <dbReference type="SAM" id="Phobius"/>
    </source>
</evidence>
<protein>
    <recommendedName>
        <fullName evidence="9">Uracil permease</fullName>
    </recommendedName>
</protein>
<dbReference type="Pfam" id="PF02133">
    <property type="entry name" value="Transp_cyt_pur"/>
    <property type="match status" value="1"/>
</dbReference>
<organism evidence="7 8">
    <name type="scientific">Fusarium euwallaceae</name>
    <dbReference type="NCBI Taxonomy" id="1147111"/>
    <lineage>
        <taxon>Eukaryota</taxon>
        <taxon>Fungi</taxon>
        <taxon>Dikarya</taxon>
        <taxon>Ascomycota</taxon>
        <taxon>Pezizomycotina</taxon>
        <taxon>Sordariomycetes</taxon>
        <taxon>Hypocreomycetidae</taxon>
        <taxon>Hypocreales</taxon>
        <taxon>Nectriaceae</taxon>
        <taxon>Fusarium</taxon>
        <taxon>Fusarium solani species complex</taxon>
    </lineage>
</organism>
<keyword evidence="8" id="KW-1185">Reference proteome</keyword>
<feature type="transmembrane region" description="Helical" evidence="6">
    <location>
        <begin position="495"/>
        <end position="519"/>
    </location>
</feature>
<evidence type="ECO:0000256" key="1">
    <source>
        <dbReference type="ARBA" id="ARBA00004141"/>
    </source>
</evidence>
<evidence type="ECO:0000256" key="5">
    <source>
        <dbReference type="ARBA" id="ARBA00023136"/>
    </source>
</evidence>
<keyword evidence="4 6" id="KW-1133">Transmembrane helix</keyword>
<evidence type="ECO:0000256" key="3">
    <source>
        <dbReference type="ARBA" id="ARBA00022692"/>
    </source>
</evidence>
<dbReference type="PANTHER" id="PTHR30618">
    <property type="entry name" value="NCS1 FAMILY PURINE/PYRIMIDINE TRANSPORTER"/>
    <property type="match status" value="1"/>
</dbReference>
<feature type="transmembrane region" description="Helical" evidence="6">
    <location>
        <begin position="292"/>
        <end position="313"/>
    </location>
</feature>
<feature type="transmembrane region" description="Helical" evidence="6">
    <location>
        <begin position="212"/>
        <end position="233"/>
    </location>
</feature>
<dbReference type="InterPro" id="IPR001248">
    <property type="entry name" value="Pur-cyt_permease"/>
</dbReference>
<dbReference type="Gene3D" id="1.10.4160.10">
    <property type="entry name" value="Hydantoin permease"/>
    <property type="match status" value="1"/>
</dbReference>
<name>A0A430M920_9HYPO</name>
<dbReference type="InterPro" id="IPR045225">
    <property type="entry name" value="Uracil/uridine/allantoin_perm"/>
</dbReference>
<dbReference type="CDD" id="cd11482">
    <property type="entry name" value="SLC-NCS1sbd_NRT1-like"/>
    <property type="match status" value="1"/>
</dbReference>
<evidence type="ECO:0000256" key="2">
    <source>
        <dbReference type="ARBA" id="ARBA00008974"/>
    </source>
</evidence>
<feature type="transmembrane region" description="Helical" evidence="6">
    <location>
        <begin position="386"/>
        <end position="403"/>
    </location>
</feature>
<feature type="transmembrane region" description="Helical" evidence="6">
    <location>
        <begin position="189"/>
        <end position="205"/>
    </location>
</feature>
<keyword evidence="5 6" id="KW-0472">Membrane</keyword>